<dbReference type="Proteomes" id="UP000095649">
    <property type="component" value="Unassembled WGS sequence"/>
</dbReference>
<evidence type="ECO:0000313" key="1">
    <source>
        <dbReference type="EMBL" id="CUN25374.1"/>
    </source>
</evidence>
<gene>
    <name evidence="1" type="ORF">ERS852582_02825</name>
</gene>
<organism evidence="1 2">
    <name type="scientific">Faecalibacterium prausnitzii</name>
    <dbReference type="NCBI Taxonomy" id="853"/>
    <lineage>
        <taxon>Bacteria</taxon>
        <taxon>Bacillati</taxon>
        <taxon>Bacillota</taxon>
        <taxon>Clostridia</taxon>
        <taxon>Eubacteriales</taxon>
        <taxon>Oscillospiraceae</taxon>
        <taxon>Faecalibacterium</taxon>
    </lineage>
</organism>
<proteinExistence type="predicted"/>
<reference evidence="1 2" key="1">
    <citation type="submission" date="2015-09" db="EMBL/GenBank/DDBJ databases">
        <authorList>
            <consortium name="Pathogen Informatics"/>
        </authorList>
    </citation>
    <scope>NUCLEOTIDE SEQUENCE [LARGE SCALE GENOMIC DNA]</scope>
    <source>
        <strain evidence="1 2">2789STDY5834970</strain>
    </source>
</reference>
<evidence type="ECO:0000313" key="2">
    <source>
        <dbReference type="Proteomes" id="UP000095649"/>
    </source>
</evidence>
<accession>A0A173VEB4</accession>
<dbReference type="AlphaFoldDB" id="A0A173VEB4"/>
<name>A0A173VEB4_9FIRM</name>
<protein>
    <submittedName>
        <fullName evidence="1">Uncharacterized protein</fullName>
    </submittedName>
</protein>
<dbReference type="EMBL" id="CYXN01000055">
    <property type="protein sequence ID" value="CUN25374.1"/>
    <property type="molecule type" value="Genomic_DNA"/>
</dbReference>
<sequence length="35" mass="4196">MKIECAEQAVATRNNEKYFVKVMDVKWEKKYISQS</sequence>